<keyword evidence="9" id="KW-1185">Reference proteome</keyword>
<dbReference type="PANTHER" id="PTHR42718:SF23">
    <property type="entry name" value="MAJOR FACILITATOR SUPERFAMILY (MFS) PROFILE DOMAIN-CONTAINING PROTEIN"/>
    <property type="match status" value="1"/>
</dbReference>
<keyword evidence="3 6" id="KW-1133">Transmembrane helix</keyword>
<feature type="transmembrane region" description="Helical" evidence="6">
    <location>
        <begin position="414"/>
        <end position="440"/>
    </location>
</feature>
<dbReference type="PROSITE" id="PS50850">
    <property type="entry name" value="MFS"/>
    <property type="match status" value="1"/>
</dbReference>
<feature type="transmembrane region" description="Helical" evidence="6">
    <location>
        <begin position="460"/>
        <end position="478"/>
    </location>
</feature>
<dbReference type="Gene3D" id="1.20.1250.20">
    <property type="entry name" value="MFS general substrate transporter like domains"/>
    <property type="match status" value="1"/>
</dbReference>
<evidence type="ECO:0000313" key="9">
    <source>
        <dbReference type="Proteomes" id="UP001152607"/>
    </source>
</evidence>
<keyword evidence="4 6" id="KW-0472">Membrane</keyword>
<dbReference type="Pfam" id="PF07690">
    <property type="entry name" value="MFS_1"/>
    <property type="match status" value="1"/>
</dbReference>
<feature type="transmembrane region" description="Helical" evidence="6">
    <location>
        <begin position="96"/>
        <end position="114"/>
    </location>
</feature>
<feature type="transmembrane region" description="Helical" evidence="6">
    <location>
        <begin position="355"/>
        <end position="377"/>
    </location>
</feature>
<evidence type="ECO:0000256" key="4">
    <source>
        <dbReference type="ARBA" id="ARBA00023136"/>
    </source>
</evidence>
<evidence type="ECO:0000313" key="8">
    <source>
        <dbReference type="EMBL" id="CAI6332994.1"/>
    </source>
</evidence>
<evidence type="ECO:0000256" key="2">
    <source>
        <dbReference type="ARBA" id="ARBA00022692"/>
    </source>
</evidence>
<gene>
    <name evidence="8" type="ORF">PDIGIT_LOCUS6028</name>
</gene>
<dbReference type="InterPro" id="IPR011701">
    <property type="entry name" value="MFS"/>
</dbReference>
<feature type="transmembrane region" description="Helical" evidence="6">
    <location>
        <begin position="287"/>
        <end position="305"/>
    </location>
</feature>
<evidence type="ECO:0000256" key="5">
    <source>
        <dbReference type="SAM" id="MobiDB-lite"/>
    </source>
</evidence>
<feature type="transmembrane region" description="Helical" evidence="6">
    <location>
        <begin position="256"/>
        <end position="275"/>
    </location>
</feature>
<evidence type="ECO:0000256" key="6">
    <source>
        <dbReference type="SAM" id="Phobius"/>
    </source>
</evidence>
<dbReference type="AlphaFoldDB" id="A0A9W4UC65"/>
<feature type="transmembrane region" description="Helical" evidence="6">
    <location>
        <begin position="184"/>
        <end position="204"/>
    </location>
</feature>
<dbReference type="InterPro" id="IPR036259">
    <property type="entry name" value="MFS_trans_sf"/>
</dbReference>
<dbReference type="Proteomes" id="UP001152607">
    <property type="component" value="Unassembled WGS sequence"/>
</dbReference>
<feature type="domain" description="Major facilitator superfamily (MFS) profile" evidence="7">
    <location>
        <begin position="60"/>
        <end position="522"/>
    </location>
</feature>
<dbReference type="GO" id="GO:0016020">
    <property type="term" value="C:membrane"/>
    <property type="evidence" value="ECO:0007669"/>
    <property type="project" value="UniProtKB-SubCell"/>
</dbReference>
<name>A0A9W4UC65_9PLEO</name>
<accession>A0A9W4UC65</accession>
<feature type="transmembrane region" description="Helical" evidence="6">
    <location>
        <begin position="126"/>
        <end position="144"/>
    </location>
</feature>
<evidence type="ECO:0000259" key="7">
    <source>
        <dbReference type="PROSITE" id="PS50850"/>
    </source>
</evidence>
<dbReference type="GO" id="GO:0022857">
    <property type="term" value="F:transmembrane transporter activity"/>
    <property type="evidence" value="ECO:0007669"/>
    <property type="project" value="InterPro"/>
</dbReference>
<feature type="transmembrane region" description="Helical" evidence="6">
    <location>
        <begin position="326"/>
        <end position="349"/>
    </location>
</feature>
<evidence type="ECO:0000256" key="3">
    <source>
        <dbReference type="ARBA" id="ARBA00022989"/>
    </source>
</evidence>
<feature type="region of interest" description="Disordered" evidence="5">
    <location>
        <begin position="1"/>
        <end position="36"/>
    </location>
</feature>
<proteinExistence type="predicted"/>
<protein>
    <recommendedName>
        <fullName evidence="7">Major facilitator superfamily (MFS) profile domain-containing protein</fullName>
    </recommendedName>
</protein>
<feature type="transmembrane region" description="Helical" evidence="6">
    <location>
        <begin position="389"/>
        <end position="408"/>
    </location>
</feature>
<dbReference type="OrthoDB" id="2985014at2759"/>
<dbReference type="InterPro" id="IPR020846">
    <property type="entry name" value="MFS_dom"/>
</dbReference>
<dbReference type="SUPFAM" id="SSF103473">
    <property type="entry name" value="MFS general substrate transporter"/>
    <property type="match status" value="2"/>
</dbReference>
<feature type="transmembrane region" description="Helical" evidence="6">
    <location>
        <begin position="498"/>
        <end position="517"/>
    </location>
</feature>
<feature type="transmembrane region" description="Helical" evidence="6">
    <location>
        <begin position="216"/>
        <end position="236"/>
    </location>
</feature>
<comment type="subcellular location">
    <subcellularLocation>
        <location evidence="1">Membrane</location>
        <topology evidence="1">Multi-pass membrane protein</topology>
    </subcellularLocation>
</comment>
<dbReference type="EMBL" id="CAOQHR010000004">
    <property type="protein sequence ID" value="CAI6332994.1"/>
    <property type="molecule type" value="Genomic_DNA"/>
</dbReference>
<dbReference type="PANTHER" id="PTHR42718">
    <property type="entry name" value="MAJOR FACILITATOR SUPERFAMILY MULTIDRUG TRANSPORTER MFSC"/>
    <property type="match status" value="1"/>
</dbReference>
<comment type="caution">
    <text evidence="8">The sequence shown here is derived from an EMBL/GenBank/DDBJ whole genome shotgun (WGS) entry which is preliminary data.</text>
</comment>
<reference evidence="8" key="1">
    <citation type="submission" date="2023-01" db="EMBL/GenBank/DDBJ databases">
        <authorList>
            <person name="Van Ghelder C."/>
            <person name="Rancurel C."/>
        </authorList>
    </citation>
    <scope>NUCLEOTIDE SEQUENCE</scope>
    <source>
        <strain evidence="8">CNCM I-4278</strain>
    </source>
</reference>
<evidence type="ECO:0000256" key="1">
    <source>
        <dbReference type="ARBA" id="ARBA00004141"/>
    </source>
</evidence>
<feature type="transmembrane region" description="Helical" evidence="6">
    <location>
        <begin position="58"/>
        <end position="76"/>
    </location>
</feature>
<sequence length="536" mass="58132">MSTVPPSTTPLPVQPPSTLQPTDEEKNEPQSSRGVLNVEESVDPNARPAVFRSTAQEILFIFIATMSVAMPSLLQGTTMVITSSIRRDLSMTTAELTWMTAASSLTSGSFLLFFGKVADLFGRRSILLVSLAIFTAFALGTGFARDALTLNVLNGIMGLTSASIIPAAQGMLGSIYDKPSRRKNYAFACFSSGNHLGFVFGSLLSGVFSQLFGWPASFWMLAIMYLIVTIIACFTVPADDTEKLPLTWSSLKQFDIGGTILTIGGIGLFTGGISIGPDAPQGWKTPYVLTFIIVGFMMMVTFVWWENRFPFPLMPMKIWRDREFSLLLVILLCAFISFPALFFFAALYLQELFHYSALITAVCLLPAAVSGVLVNICAGSLLHRVSNKLLMGIGAAAFTLAFLLVGVQRSGSSYWAFTFPALAIVVIGTDFEFNVVNMYVVSALPKKQQSIASSVFQTTIKLATTTGLGICAAIFSSVSANPSTSGYLANDPFEPYAALFWFSTSLSFASLLLVPFLRIKTQGHDGHEQASFDDWD</sequence>
<dbReference type="Gene3D" id="1.20.1720.10">
    <property type="entry name" value="Multidrug resistance protein D"/>
    <property type="match status" value="1"/>
</dbReference>
<organism evidence="8 9">
    <name type="scientific">Periconia digitata</name>
    <dbReference type="NCBI Taxonomy" id="1303443"/>
    <lineage>
        <taxon>Eukaryota</taxon>
        <taxon>Fungi</taxon>
        <taxon>Dikarya</taxon>
        <taxon>Ascomycota</taxon>
        <taxon>Pezizomycotina</taxon>
        <taxon>Dothideomycetes</taxon>
        <taxon>Pleosporomycetidae</taxon>
        <taxon>Pleosporales</taxon>
        <taxon>Massarineae</taxon>
        <taxon>Periconiaceae</taxon>
        <taxon>Periconia</taxon>
    </lineage>
</organism>
<feature type="transmembrane region" description="Helical" evidence="6">
    <location>
        <begin position="150"/>
        <end position="172"/>
    </location>
</feature>
<keyword evidence="2 6" id="KW-0812">Transmembrane</keyword>